<dbReference type="KEGG" id="ker:91107290"/>
<reference evidence="1 2" key="1">
    <citation type="submission" date="2024-01" db="EMBL/GenBank/DDBJ databases">
        <title>Comparative genomics of Cryptococcus and Kwoniella reveals pathogenesis evolution and contrasting modes of karyotype evolution via chromosome fusion or intercentromeric recombination.</title>
        <authorList>
            <person name="Coelho M.A."/>
            <person name="David-Palma M."/>
            <person name="Shea T."/>
            <person name="Bowers K."/>
            <person name="McGinley-Smith S."/>
            <person name="Mohammad A.W."/>
            <person name="Gnirke A."/>
            <person name="Yurkov A.M."/>
            <person name="Nowrousian M."/>
            <person name="Sun S."/>
            <person name="Cuomo C.A."/>
            <person name="Heitman J."/>
        </authorList>
    </citation>
    <scope>NUCLEOTIDE SEQUENCE [LARGE SCALE GENOMIC DNA]</scope>
    <source>
        <strain evidence="1 2">PYCC6329</strain>
    </source>
</reference>
<name>A0AAX4KVX2_9TREE</name>
<dbReference type="Proteomes" id="UP001358614">
    <property type="component" value="Chromosome 3"/>
</dbReference>
<keyword evidence="2" id="KW-1185">Reference proteome</keyword>
<sequence length="488" mass="56147">MGAAGSKPSAEERRREVHELRTAARHGRVFREFIPADDISTFARHSSTSRVTADPRFKDIPNGSNELPELPKEIWERIIYHLRRTMGPRAEKDTDPGQSHQHDLTVAMRVNKLWYSIAAPLLYTRVITIRPDQLPSHIHSWPISTDRLSKLELFQYIYRLDIGYNPAHAKESDIDPPFSKKDRIALSRAGLFPIEKSRWPSTTLVRDMDFALQTTKLLREIRRTLPEGIQLFGNLEILTVGAFGKSQHSTWDVGYNVRIKDLKRFQKSSPSGLGFSNMGGLLAKKHQEVLDLLELRHRFGYEITSNASNSLRHICVDNFTGPLSVFLPQCKNLKSYTIHITKSHTDTCCRPLPIIEGSTNKWMIEDESWERKKNTGREDETVDRGGTYEWLKGTIYNALYPALLVSEATQLVIYGALNETRVDEEFGDYLLGYLIGEWDRDWSWERKKVEVNRFLRLDQIGNQRFRLEEDLEGRCDACGIGFGRQRGS</sequence>
<evidence type="ECO:0000313" key="1">
    <source>
        <dbReference type="EMBL" id="WWD10354.1"/>
    </source>
</evidence>
<evidence type="ECO:0008006" key="3">
    <source>
        <dbReference type="Google" id="ProtNLM"/>
    </source>
</evidence>
<dbReference type="AlphaFoldDB" id="A0AAX4KVX2"/>
<accession>A0AAX4KVX2</accession>
<evidence type="ECO:0000313" key="2">
    <source>
        <dbReference type="Proteomes" id="UP001358614"/>
    </source>
</evidence>
<organism evidence="1 2">
    <name type="scientific">Kwoniella europaea PYCC6329</name>
    <dbReference type="NCBI Taxonomy" id="1423913"/>
    <lineage>
        <taxon>Eukaryota</taxon>
        <taxon>Fungi</taxon>
        <taxon>Dikarya</taxon>
        <taxon>Basidiomycota</taxon>
        <taxon>Agaricomycotina</taxon>
        <taxon>Tremellomycetes</taxon>
        <taxon>Tremellales</taxon>
        <taxon>Cryptococcaceae</taxon>
        <taxon>Kwoniella</taxon>
    </lineage>
</organism>
<protein>
    <recommendedName>
        <fullName evidence="3">F-box domain-containing protein</fullName>
    </recommendedName>
</protein>
<dbReference type="RefSeq" id="XP_066088321.1">
    <property type="nucleotide sequence ID" value="XM_066232224.1"/>
</dbReference>
<gene>
    <name evidence="1" type="ORF">V865_008489</name>
</gene>
<proteinExistence type="predicted"/>
<dbReference type="EMBL" id="CP144091">
    <property type="protein sequence ID" value="WWD10354.1"/>
    <property type="molecule type" value="Genomic_DNA"/>
</dbReference>
<dbReference type="GeneID" id="91107290"/>